<name>T1JWQ9_TETUR</name>
<sequence length="21" mass="2566">MDALYKLEHQHQREKLLGVEQ</sequence>
<proteinExistence type="predicted"/>
<keyword evidence="2" id="KW-1185">Reference proteome</keyword>
<dbReference type="EnsemblMetazoa" id="tetur02g09140.1">
    <property type="protein sequence ID" value="tetur02g09140.1"/>
    <property type="gene ID" value="tetur02g09140"/>
</dbReference>
<dbReference type="AlphaFoldDB" id="T1JWQ9"/>
<reference evidence="1" key="2">
    <citation type="submission" date="2015-06" db="UniProtKB">
        <authorList>
            <consortium name="EnsemblMetazoa"/>
        </authorList>
    </citation>
    <scope>IDENTIFICATION</scope>
</reference>
<evidence type="ECO:0000313" key="2">
    <source>
        <dbReference type="Proteomes" id="UP000015104"/>
    </source>
</evidence>
<organism evidence="1 2">
    <name type="scientific">Tetranychus urticae</name>
    <name type="common">Two-spotted spider mite</name>
    <dbReference type="NCBI Taxonomy" id="32264"/>
    <lineage>
        <taxon>Eukaryota</taxon>
        <taxon>Metazoa</taxon>
        <taxon>Ecdysozoa</taxon>
        <taxon>Arthropoda</taxon>
        <taxon>Chelicerata</taxon>
        <taxon>Arachnida</taxon>
        <taxon>Acari</taxon>
        <taxon>Acariformes</taxon>
        <taxon>Trombidiformes</taxon>
        <taxon>Prostigmata</taxon>
        <taxon>Eleutherengona</taxon>
        <taxon>Raphignathae</taxon>
        <taxon>Tetranychoidea</taxon>
        <taxon>Tetranychidae</taxon>
        <taxon>Tetranychus</taxon>
    </lineage>
</organism>
<dbReference type="Proteomes" id="UP000015104">
    <property type="component" value="Unassembled WGS sequence"/>
</dbReference>
<evidence type="ECO:0000313" key="1">
    <source>
        <dbReference type="EnsemblMetazoa" id="tetur02g09140.1"/>
    </source>
</evidence>
<reference evidence="2" key="1">
    <citation type="submission" date="2011-08" db="EMBL/GenBank/DDBJ databases">
        <authorList>
            <person name="Rombauts S."/>
        </authorList>
    </citation>
    <scope>NUCLEOTIDE SEQUENCE</scope>
    <source>
        <strain evidence="2">London</strain>
    </source>
</reference>
<accession>T1JWQ9</accession>
<dbReference type="EMBL" id="CAEY01000813">
    <property type="status" value="NOT_ANNOTATED_CDS"/>
    <property type="molecule type" value="Genomic_DNA"/>
</dbReference>
<dbReference type="HOGENOM" id="CLU_3427012_0_0_1"/>
<protein>
    <submittedName>
        <fullName evidence="1">Uncharacterized protein</fullName>
    </submittedName>
</protein>